<evidence type="ECO:0000313" key="7">
    <source>
        <dbReference type="Proteomes" id="UP000002432"/>
    </source>
</evidence>
<dbReference type="eggNOG" id="COG1677">
    <property type="taxonomic scope" value="Bacteria"/>
</dbReference>
<dbReference type="Proteomes" id="UP000002432">
    <property type="component" value="Chromosome"/>
</dbReference>
<dbReference type="GO" id="GO:0005198">
    <property type="term" value="F:structural molecule activity"/>
    <property type="evidence" value="ECO:0007669"/>
    <property type="project" value="UniProtKB-UniRule"/>
</dbReference>
<dbReference type="GO" id="GO:0071973">
    <property type="term" value="P:bacterial-type flagellum-dependent cell motility"/>
    <property type="evidence" value="ECO:0007669"/>
    <property type="project" value="InterPro"/>
</dbReference>
<proteinExistence type="inferred from homology"/>
<dbReference type="NCBIfam" id="TIGR00205">
    <property type="entry name" value="fliE"/>
    <property type="match status" value="1"/>
</dbReference>
<sequence length="96" mass="10154">MLNGIPVGGSAVGQAWSSEAQGKSSGFLDSLKSAISDVEDQHTDAQTKLANLLTGKGEDVHSAAIAIEKASLSFELMMQLRNKAVAAYQEVARMQF</sequence>
<accession>Q1IR45</accession>
<dbReference type="STRING" id="204669.Acid345_1653"/>
<comment type="similarity">
    <text evidence="2 4">Belongs to the FliE family.</text>
</comment>
<evidence type="ECO:0000313" key="6">
    <source>
        <dbReference type="EMBL" id="ABF40655.1"/>
    </source>
</evidence>
<dbReference type="KEGG" id="aba:Acid345_1653"/>
<name>Q1IR45_KORVE</name>
<dbReference type="PRINTS" id="PR01006">
    <property type="entry name" value="FLGHOOKFLIE"/>
</dbReference>
<keyword evidence="7" id="KW-1185">Reference proteome</keyword>
<dbReference type="HAMAP" id="MF_00724">
    <property type="entry name" value="FliE"/>
    <property type="match status" value="1"/>
</dbReference>
<dbReference type="RefSeq" id="WP_011522457.1">
    <property type="nucleotide sequence ID" value="NC_008009.1"/>
</dbReference>
<keyword evidence="6" id="KW-0966">Cell projection</keyword>
<dbReference type="AlphaFoldDB" id="Q1IR45"/>
<dbReference type="HOGENOM" id="CLU_147249_3_2_0"/>
<evidence type="ECO:0000256" key="2">
    <source>
        <dbReference type="ARBA" id="ARBA00009272"/>
    </source>
</evidence>
<dbReference type="OrthoDB" id="9812413at2"/>
<keyword evidence="6" id="KW-0282">Flagellum</keyword>
<reference evidence="6 7" key="1">
    <citation type="journal article" date="2009" name="Appl. Environ. Microbiol.">
        <title>Three genomes from the phylum Acidobacteria provide insight into the lifestyles of these microorganisms in soils.</title>
        <authorList>
            <person name="Ward N.L."/>
            <person name="Challacombe J.F."/>
            <person name="Janssen P.H."/>
            <person name="Henrissat B."/>
            <person name="Coutinho P.M."/>
            <person name="Wu M."/>
            <person name="Xie G."/>
            <person name="Haft D.H."/>
            <person name="Sait M."/>
            <person name="Badger J."/>
            <person name="Barabote R.D."/>
            <person name="Bradley B."/>
            <person name="Brettin T.S."/>
            <person name="Brinkac L.M."/>
            <person name="Bruce D."/>
            <person name="Creasy T."/>
            <person name="Daugherty S.C."/>
            <person name="Davidsen T.M."/>
            <person name="DeBoy R.T."/>
            <person name="Detter J.C."/>
            <person name="Dodson R.J."/>
            <person name="Durkin A.S."/>
            <person name="Ganapathy A."/>
            <person name="Gwinn-Giglio M."/>
            <person name="Han C.S."/>
            <person name="Khouri H."/>
            <person name="Kiss H."/>
            <person name="Kothari S.P."/>
            <person name="Madupu R."/>
            <person name="Nelson K.E."/>
            <person name="Nelson W.C."/>
            <person name="Paulsen I."/>
            <person name="Penn K."/>
            <person name="Ren Q."/>
            <person name="Rosovitz M.J."/>
            <person name="Selengut J.D."/>
            <person name="Shrivastava S."/>
            <person name="Sullivan S.A."/>
            <person name="Tapia R."/>
            <person name="Thompson L.S."/>
            <person name="Watkins K.L."/>
            <person name="Yang Q."/>
            <person name="Yu C."/>
            <person name="Zafar N."/>
            <person name="Zhou L."/>
            <person name="Kuske C.R."/>
        </authorList>
    </citation>
    <scope>NUCLEOTIDE SEQUENCE [LARGE SCALE GENOMIC DNA]</scope>
    <source>
        <strain evidence="6 7">Ellin345</strain>
    </source>
</reference>
<evidence type="ECO:0000256" key="1">
    <source>
        <dbReference type="ARBA" id="ARBA00004117"/>
    </source>
</evidence>
<dbReference type="GO" id="GO:0009425">
    <property type="term" value="C:bacterial-type flagellum basal body"/>
    <property type="evidence" value="ECO:0007669"/>
    <property type="project" value="UniProtKB-SubCell"/>
</dbReference>
<comment type="subcellular location">
    <subcellularLocation>
        <location evidence="1 4">Bacterial flagellum basal body</location>
    </subcellularLocation>
</comment>
<keyword evidence="6" id="KW-0969">Cilium</keyword>
<organism evidence="6 7">
    <name type="scientific">Koribacter versatilis (strain Ellin345)</name>
    <dbReference type="NCBI Taxonomy" id="204669"/>
    <lineage>
        <taxon>Bacteria</taxon>
        <taxon>Pseudomonadati</taxon>
        <taxon>Acidobacteriota</taxon>
        <taxon>Terriglobia</taxon>
        <taxon>Terriglobales</taxon>
        <taxon>Candidatus Korobacteraceae</taxon>
        <taxon>Candidatus Korobacter</taxon>
    </lineage>
</organism>
<dbReference type="PANTHER" id="PTHR34653:SF1">
    <property type="entry name" value="FLAGELLAR HOOK-BASAL BODY COMPLEX PROTEIN FLIE"/>
    <property type="match status" value="1"/>
</dbReference>
<protein>
    <recommendedName>
        <fullName evidence="4 5">Flagellar hook-basal body complex protein FliE</fullName>
    </recommendedName>
</protein>
<dbReference type="EnsemblBacteria" id="ABF40655">
    <property type="protein sequence ID" value="ABF40655"/>
    <property type="gene ID" value="Acid345_1653"/>
</dbReference>
<evidence type="ECO:0000256" key="5">
    <source>
        <dbReference type="NCBIfam" id="TIGR00205"/>
    </source>
</evidence>
<evidence type="ECO:0000256" key="3">
    <source>
        <dbReference type="ARBA" id="ARBA00023143"/>
    </source>
</evidence>
<evidence type="ECO:0000256" key="4">
    <source>
        <dbReference type="HAMAP-Rule" id="MF_00724"/>
    </source>
</evidence>
<dbReference type="EMBL" id="CP000360">
    <property type="protein sequence ID" value="ABF40655.1"/>
    <property type="molecule type" value="Genomic_DNA"/>
</dbReference>
<dbReference type="GO" id="GO:0003774">
    <property type="term" value="F:cytoskeletal motor activity"/>
    <property type="evidence" value="ECO:0007669"/>
    <property type="project" value="InterPro"/>
</dbReference>
<keyword evidence="3 4" id="KW-0975">Bacterial flagellum</keyword>
<gene>
    <name evidence="4" type="primary">fliE</name>
    <name evidence="6" type="ordered locus">Acid345_1653</name>
</gene>
<dbReference type="InterPro" id="IPR001624">
    <property type="entry name" value="FliE"/>
</dbReference>
<dbReference type="PANTHER" id="PTHR34653">
    <property type="match status" value="1"/>
</dbReference>
<dbReference type="Pfam" id="PF02049">
    <property type="entry name" value="FliE"/>
    <property type="match status" value="1"/>
</dbReference>